<evidence type="ECO:0000313" key="2">
    <source>
        <dbReference type="EMBL" id="QPD05431.1"/>
    </source>
</evidence>
<dbReference type="EMBL" id="CP047423">
    <property type="protein sequence ID" value="QPD05431.1"/>
    <property type="molecule type" value="Genomic_DNA"/>
</dbReference>
<evidence type="ECO:0000313" key="3">
    <source>
        <dbReference type="Proteomes" id="UP000593737"/>
    </source>
</evidence>
<proteinExistence type="predicted"/>
<evidence type="ECO:0000256" key="1">
    <source>
        <dbReference type="SAM" id="MobiDB-lite"/>
    </source>
</evidence>
<reference evidence="2 3" key="1">
    <citation type="journal article" date="2020" name="ISME J.">
        <title>Enrichment and physiological characterization of a novel comammox Nitrospira indicates ammonium inhibition of complete nitrification.</title>
        <authorList>
            <person name="Sakoula D."/>
            <person name="Koch H."/>
            <person name="Frank J."/>
            <person name="Jetten M.S.M."/>
            <person name="van Kessel M.A.H.J."/>
            <person name="Lucker S."/>
        </authorList>
    </citation>
    <scope>NUCLEOTIDE SEQUENCE [LARGE SCALE GENOMIC DNA]</scope>
    <source>
        <strain evidence="2">Comreactor17</strain>
    </source>
</reference>
<accession>A0A7S8J0K3</accession>
<gene>
    <name evidence="2" type="ORF">Nkreftii_003205</name>
</gene>
<dbReference type="Proteomes" id="UP000593737">
    <property type="component" value="Chromosome"/>
</dbReference>
<organism evidence="2 3">
    <name type="scientific">Candidatus Nitrospira kreftii</name>
    <dbReference type="NCBI Taxonomy" id="2652173"/>
    <lineage>
        <taxon>Bacteria</taxon>
        <taxon>Pseudomonadati</taxon>
        <taxon>Nitrospirota</taxon>
        <taxon>Nitrospiria</taxon>
        <taxon>Nitrospirales</taxon>
        <taxon>Nitrospiraceae</taxon>
        <taxon>Nitrospira</taxon>
    </lineage>
</organism>
<dbReference type="AlphaFoldDB" id="A0A7S8J0K3"/>
<feature type="region of interest" description="Disordered" evidence="1">
    <location>
        <begin position="1"/>
        <end position="21"/>
    </location>
</feature>
<sequence length="88" mass="9705">MRGREGPAHDAGMAPQREERGMVVEVGVREQLIDTKVKGPDTVSGLAHSISFRSWPTIFMNASSARADSLLRRIFGELALCQLESQNH</sequence>
<protein>
    <submittedName>
        <fullName evidence="2">Uncharacterized protein</fullName>
    </submittedName>
</protein>
<dbReference type="KEGG" id="nkf:Nkreftii_003205"/>
<name>A0A7S8J0K3_9BACT</name>